<evidence type="ECO:0000256" key="3">
    <source>
        <dbReference type="ARBA" id="ARBA00023315"/>
    </source>
</evidence>
<dbReference type="Proteomes" id="UP000194474">
    <property type="component" value="Unassembled WGS sequence"/>
</dbReference>
<feature type="transmembrane region" description="Helical" evidence="4">
    <location>
        <begin position="12"/>
        <end position="37"/>
    </location>
</feature>
<reference evidence="7" key="1">
    <citation type="submission" date="2017-04" db="EMBL/GenBank/DDBJ databases">
        <authorList>
            <person name="Varghese N."/>
            <person name="Submissions S."/>
        </authorList>
    </citation>
    <scope>NUCLEOTIDE SEQUENCE [LARGE SCALE GENOMIC DNA]</scope>
</reference>
<dbReference type="Pfam" id="PF01553">
    <property type="entry name" value="Acyltransferase"/>
    <property type="match status" value="1"/>
</dbReference>
<accession>A0A1Y6GDX0</accession>
<dbReference type="CDD" id="cd07989">
    <property type="entry name" value="LPLAT_AGPAT-like"/>
    <property type="match status" value="1"/>
</dbReference>
<dbReference type="GO" id="GO:0006654">
    <property type="term" value="P:phosphatidic acid biosynthetic process"/>
    <property type="evidence" value="ECO:0007669"/>
    <property type="project" value="TreeGrafter"/>
</dbReference>
<evidence type="ECO:0000313" key="6">
    <source>
        <dbReference type="EMBL" id="SMQ86279.1"/>
    </source>
</evidence>
<dbReference type="GO" id="GO:0003841">
    <property type="term" value="F:1-acylglycerol-3-phosphate O-acyltransferase activity"/>
    <property type="evidence" value="ECO:0007669"/>
    <property type="project" value="TreeGrafter"/>
</dbReference>
<sequence>MSIKAAVQAIRTIVFYVVFLGQTVILAILAGTVGVIAGRTPFGWAIARFWCWSNIQYLRIIAGMGTAVDGAEHIPPGGCIIASKHQSDWDIFAIFPHTGRPAYIAKKELMRIPFFGWAAHSLDCIEIDRRKGAQAIPNMIAQARDAIDRGCRIVIYPEGTRKPVLGAPDYRQGIVRLYTELNVPVVPVALNSGLFWGRNSLVIWPGTARGRFLPAIEPGLDAETFMQRLKDAIEPESTRLTLEAIDQGIGRPLDDALRARADAARNTANH</sequence>
<dbReference type="InterPro" id="IPR002123">
    <property type="entry name" value="Plipid/glycerol_acylTrfase"/>
</dbReference>
<dbReference type="EMBL" id="FXWK01000002">
    <property type="protein sequence ID" value="SMQ86279.1"/>
    <property type="molecule type" value="Genomic_DNA"/>
</dbReference>
<evidence type="ECO:0000256" key="4">
    <source>
        <dbReference type="SAM" id="Phobius"/>
    </source>
</evidence>
<dbReference type="SUPFAM" id="SSF69593">
    <property type="entry name" value="Glycerol-3-phosphate (1)-acyltransferase"/>
    <property type="match status" value="1"/>
</dbReference>
<keyword evidence="3 6" id="KW-0012">Acyltransferase</keyword>
<evidence type="ECO:0000313" key="7">
    <source>
        <dbReference type="Proteomes" id="UP000194474"/>
    </source>
</evidence>
<feature type="domain" description="Phospholipid/glycerol acyltransferase" evidence="5">
    <location>
        <begin position="79"/>
        <end position="193"/>
    </location>
</feature>
<comment type="pathway">
    <text evidence="1">Lipid metabolism.</text>
</comment>
<evidence type="ECO:0000256" key="2">
    <source>
        <dbReference type="ARBA" id="ARBA00022679"/>
    </source>
</evidence>
<keyword evidence="2 6" id="KW-0808">Transferase</keyword>
<gene>
    <name evidence="6" type="ORF">SAMN06295905_3583</name>
</gene>
<dbReference type="OrthoDB" id="5290997at2"/>
<keyword evidence="4" id="KW-0472">Membrane</keyword>
<keyword evidence="7" id="KW-1185">Reference proteome</keyword>
<organism evidence="6 7">
    <name type="scientific">Devosia lucknowensis</name>
    <dbReference type="NCBI Taxonomy" id="1096929"/>
    <lineage>
        <taxon>Bacteria</taxon>
        <taxon>Pseudomonadati</taxon>
        <taxon>Pseudomonadota</taxon>
        <taxon>Alphaproteobacteria</taxon>
        <taxon>Hyphomicrobiales</taxon>
        <taxon>Devosiaceae</taxon>
        <taxon>Devosia</taxon>
    </lineage>
</organism>
<dbReference type="SMART" id="SM00563">
    <property type="entry name" value="PlsC"/>
    <property type="match status" value="1"/>
</dbReference>
<protein>
    <submittedName>
        <fullName evidence="6">1-acyl-sn-glycerol-3-phosphate acyltransferase</fullName>
    </submittedName>
</protein>
<dbReference type="PANTHER" id="PTHR10434">
    <property type="entry name" value="1-ACYL-SN-GLYCEROL-3-PHOSPHATE ACYLTRANSFERASE"/>
    <property type="match status" value="1"/>
</dbReference>
<dbReference type="PANTHER" id="PTHR10434:SF40">
    <property type="entry name" value="1-ACYL-SN-GLYCEROL-3-PHOSPHATE ACYLTRANSFERASE"/>
    <property type="match status" value="1"/>
</dbReference>
<keyword evidence="4" id="KW-1133">Transmembrane helix</keyword>
<dbReference type="RefSeq" id="WP_086471873.1">
    <property type="nucleotide sequence ID" value="NZ_FXWK01000002.1"/>
</dbReference>
<dbReference type="AlphaFoldDB" id="A0A1Y6GDX0"/>
<evidence type="ECO:0000256" key="1">
    <source>
        <dbReference type="ARBA" id="ARBA00005189"/>
    </source>
</evidence>
<name>A0A1Y6GDX0_9HYPH</name>
<proteinExistence type="predicted"/>
<keyword evidence="4" id="KW-0812">Transmembrane</keyword>
<evidence type="ECO:0000259" key="5">
    <source>
        <dbReference type="SMART" id="SM00563"/>
    </source>
</evidence>